<dbReference type="InterPro" id="IPR027417">
    <property type="entry name" value="P-loop_NTPase"/>
</dbReference>
<dbReference type="PANTHER" id="PTHR10803">
    <property type="entry name" value="ARSENICAL PUMP-DRIVING ATPASE ARSENITE-TRANSLOCATING ATPASE"/>
    <property type="match status" value="1"/>
</dbReference>
<evidence type="ECO:0000256" key="1">
    <source>
        <dbReference type="ARBA" id="ARBA00011040"/>
    </source>
</evidence>
<evidence type="ECO:0000259" key="2">
    <source>
        <dbReference type="Pfam" id="PF02374"/>
    </source>
</evidence>
<dbReference type="InterPro" id="IPR025723">
    <property type="entry name" value="ArsA/GET3_ATPase-like"/>
</dbReference>
<evidence type="ECO:0000313" key="3">
    <source>
        <dbReference type="EMBL" id="MFD1019760.1"/>
    </source>
</evidence>
<dbReference type="SUPFAM" id="SSF52540">
    <property type="entry name" value="P-loop containing nucleoside triphosphate hydrolases"/>
    <property type="match status" value="1"/>
</dbReference>
<accession>A0ABW3L1E6</accession>
<dbReference type="RefSeq" id="WP_386060179.1">
    <property type="nucleotide sequence ID" value="NZ_JBHTKL010000005.1"/>
</dbReference>
<dbReference type="NCBIfam" id="TIGR00345">
    <property type="entry name" value="GET3_arsA_TRC40"/>
    <property type="match status" value="1"/>
</dbReference>
<name>A0ABW3L1E6_9BACI</name>
<dbReference type="Proteomes" id="UP001596990">
    <property type="component" value="Unassembled WGS sequence"/>
</dbReference>
<keyword evidence="4" id="KW-1185">Reference proteome</keyword>
<dbReference type="InterPro" id="IPR016300">
    <property type="entry name" value="ATPase_ArsA/GET3"/>
</dbReference>
<reference evidence="4" key="1">
    <citation type="journal article" date="2019" name="Int. J. Syst. Evol. Microbiol.">
        <title>The Global Catalogue of Microorganisms (GCM) 10K type strain sequencing project: providing services to taxonomists for standard genome sequencing and annotation.</title>
        <authorList>
            <consortium name="The Broad Institute Genomics Platform"/>
            <consortium name="The Broad Institute Genome Sequencing Center for Infectious Disease"/>
            <person name="Wu L."/>
            <person name="Ma J."/>
        </authorList>
    </citation>
    <scope>NUCLEOTIDE SEQUENCE [LARGE SCALE GENOMIC DNA]</scope>
    <source>
        <strain evidence="4">CCUG 56607</strain>
    </source>
</reference>
<dbReference type="Gene3D" id="3.40.50.300">
    <property type="entry name" value="P-loop containing nucleotide triphosphate hydrolases"/>
    <property type="match status" value="1"/>
</dbReference>
<organism evidence="3 4">
    <name type="scientific">Thalassobacillus hwangdonensis</name>
    <dbReference type="NCBI Taxonomy" id="546108"/>
    <lineage>
        <taxon>Bacteria</taxon>
        <taxon>Bacillati</taxon>
        <taxon>Bacillota</taxon>
        <taxon>Bacilli</taxon>
        <taxon>Bacillales</taxon>
        <taxon>Bacillaceae</taxon>
        <taxon>Thalassobacillus</taxon>
    </lineage>
</organism>
<feature type="domain" description="ArsA/GET3 Anion-transporting ATPase-like" evidence="2">
    <location>
        <begin position="7"/>
        <end position="308"/>
    </location>
</feature>
<dbReference type="EMBL" id="JBHTKL010000005">
    <property type="protein sequence ID" value="MFD1019760.1"/>
    <property type="molecule type" value="Genomic_DNA"/>
</dbReference>
<dbReference type="CDD" id="cd02035">
    <property type="entry name" value="ArsA"/>
    <property type="match status" value="1"/>
</dbReference>
<sequence>MDVSTSKIIFVGGKGGVGKSTSSAAIALAYAEEGYRTLVVSTDPAHNLGDIFHHKLNHEKTKLQENLWGIEVDPARESKRYIKGVKENLEGLVKSKMVEEVHRQIDMASASPGADEAALFDRLISIILEESEHYDKIVFDTAPTGHTVRLLSLPELMGVWIDGMLDRRKKINANYSELLNDGDPVDDPIYAILQKRKEKFASVREIIMDSKQTAFMFVLIPERLPILETSQAIEQLAKHDLHIRTLIVNKVLPPHADGDFLQKRRHQEQAYLEEINQRFHNQQLAQVPLFEEDVSDMEKLKVFSHHLRQQLIGGQSPHPSPR</sequence>
<comment type="caution">
    <text evidence="3">The sequence shown here is derived from an EMBL/GenBank/DDBJ whole genome shotgun (WGS) entry which is preliminary data.</text>
</comment>
<comment type="similarity">
    <text evidence="1">Belongs to the arsA ATPase family.</text>
</comment>
<evidence type="ECO:0000313" key="4">
    <source>
        <dbReference type="Proteomes" id="UP001596990"/>
    </source>
</evidence>
<protein>
    <submittedName>
        <fullName evidence="3">ArsA family ATPase</fullName>
    </submittedName>
</protein>
<dbReference type="PANTHER" id="PTHR10803:SF3">
    <property type="entry name" value="ATPASE GET3"/>
    <property type="match status" value="1"/>
</dbReference>
<dbReference type="Pfam" id="PF02374">
    <property type="entry name" value="ArsA_ATPase"/>
    <property type="match status" value="1"/>
</dbReference>
<proteinExistence type="inferred from homology"/>
<gene>
    <name evidence="3" type="ORF">ACFQ2J_11305</name>
</gene>